<accession>A0A5J4T3S9</accession>
<dbReference type="AlphaFoldDB" id="A0A5J4T3S9"/>
<protein>
    <submittedName>
        <fullName evidence="1">Uncharacterized protein</fullName>
    </submittedName>
</protein>
<dbReference type="Proteomes" id="UP000324800">
    <property type="component" value="Unassembled WGS sequence"/>
</dbReference>
<gene>
    <name evidence="1" type="ORF">EZS28_051367</name>
</gene>
<sequence>MIGQGEIQSKLILILALAVISFARPFATRHRPFAKDYVPDKTSLYYYAEQMDDQLVVTIDIANEQDGSAFTGKVKIDTLKQLHITPKSDASSFQLFTDEKAAQLNAFQKIYDNESACGLVYDYYSVSLYTFLGFAAYSYKSSDIAP</sequence>
<evidence type="ECO:0000313" key="1">
    <source>
        <dbReference type="EMBL" id="KAA6353106.1"/>
    </source>
</evidence>
<evidence type="ECO:0000313" key="2">
    <source>
        <dbReference type="Proteomes" id="UP000324800"/>
    </source>
</evidence>
<dbReference type="EMBL" id="SNRW01038750">
    <property type="protein sequence ID" value="KAA6353106.1"/>
    <property type="molecule type" value="Genomic_DNA"/>
</dbReference>
<proteinExistence type="predicted"/>
<comment type="caution">
    <text evidence="1">The sequence shown here is derived from an EMBL/GenBank/DDBJ whole genome shotgun (WGS) entry which is preliminary data.</text>
</comment>
<feature type="non-terminal residue" evidence="1">
    <location>
        <position position="146"/>
    </location>
</feature>
<organism evidence="1 2">
    <name type="scientific">Streblomastix strix</name>
    <dbReference type="NCBI Taxonomy" id="222440"/>
    <lineage>
        <taxon>Eukaryota</taxon>
        <taxon>Metamonada</taxon>
        <taxon>Preaxostyla</taxon>
        <taxon>Oxymonadida</taxon>
        <taxon>Streblomastigidae</taxon>
        <taxon>Streblomastix</taxon>
    </lineage>
</organism>
<reference evidence="1 2" key="1">
    <citation type="submission" date="2019-03" db="EMBL/GenBank/DDBJ databases">
        <title>Single cell metagenomics reveals metabolic interactions within the superorganism composed of flagellate Streblomastix strix and complex community of Bacteroidetes bacteria on its surface.</title>
        <authorList>
            <person name="Treitli S.C."/>
            <person name="Kolisko M."/>
            <person name="Husnik F."/>
            <person name="Keeling P."/>
            <person name="Hampl V."/>
        </authorList>
    </citation>
    <scope>NUCLEOTIDE SEQUENCE [LARGE SCALE GENOMIC DNA]</scope>
    <source>
        <strain evidence="1">ST1C</strain>
    </source>
</reference>
<name>A0A5J4T3S9_9EUKA</name>